<dbReference type="PANTHER" id="PTHR46250">
    <property type="entry name" value="MYB/SANT-LIKE DNA-BINDING DOMAIN PROTEIN-RELATED"/>
    <property type="match status" value="1"/>
</dbReference>
<keyword evidence="3" id="KW-1185">Reference proteome</keyword>
<comment type="caution">
    <text evidence="2">The sequence shown here is derived from an EMBL/GenBank/DDBJ whole genome shotgun (WGS) entry which is preliminary data.</text>
</comment>
<organism evidence="2 3">
    <name type="scientific">Handroanthus impetiginosus</name>
    <dbReference type="NCBI Taxonomy" id="429701"/>
    <lineage>
        <taxon>Eukaryota</taxon>
        <taxon>Viridiplantae</taxon>
        <taxon>Streptophyta</taxon>
        <taxon>Embryophyta</taxon>
        <taxon>Tracheophyta</taxon>
        <taxon>Spermatophyta</taxon>
        <taxon>Magnoliopsida</taxon>
        <taxon>eudicotyledons</taxon>
        <taxon>Gunneridae</taxon>
        <taxon>Pentapetalae</taxon>
        <taxon>asterids</taxon>
        <taxon>lamiids</taxon>
        <taxon>Lamiales</taxon>
        <taxon>Bignoniaceae</taxon>
        <taxon>Crescentiina</taxon>
        <taxon>Tabebuia alliance</taxon>
        <taxon>Handroanthus</taxon>
    </lineage>
</organism>
<protein>
    <recommendedName>
        <fullName evidence="1">Myb/SANT-like domain-containing protein</fullName>
    </recommendedName>
</protein>
<gene>
    <name evidence="2" type="ORF">CDL12_04965</name>
</gene>
<dbReference type="OrthoDB" id="913504at2759"/>
<dbReference type="PANTHER" id="PTHR46250:SF15">
    <property type="entry name" value="OS01G0523800 PROTEIN"/>
    <property type="match status" value="1"/>
</dbReference>
<evidence type="ECO:0000259" key="1">
    <source>
        <dbReference type="Pfam" id="PF12776"/>
    </source>
</evidence>
<dbReference type="AlphaFoldDB" id="A0A2G9HXW5"/>
<dbReference type="Pfam" id="PF12776">
    <property type="entry name" value="Myb_DNA-bind_3"/>
    <property type="match status" value="1"/>
</dbReference>
<sequence>MGYLSVLEKHMMTVFLGTDIRVDPHIHSKIHVWKKNHASLVSMMSHSGFGWNDSTNMIVVEDSVWDNYVKVLSHNYVVDPNARTMRFKLFPFYPSWCDIFGKDRATGKHAQDCQDAAESLFNNNNVGADGYVPSGFDTNFQVFGEEEEFMSICQPKESRLGEIAKGIGYEYDASEARTAVYDALEGLTELPMSQKIWGGEVVGE</sequence>
<dbReference type="InterPro" id="IPR024752">
    <property type="entry name" value="Myb/SANT-like_dom"/>
</dbReference>
<dbReference type="Proteomes" id="UP000231279">
    <property type="component" value="Unassembled WGS sequence"/>
</dbReference>
<dbReference type="EMBL" id="NKXS01000784">
    <property type="protein sequence ID" value="PIN22323.1"/>
    <property type="molecule type" value="Genomic_DNA"/>
</dbReference>
<evidence type="ECO:0000313" key="2">
    <source>
        <dbReference type="EMBL" id="PIN22323.1"/>
    </source>
</evidence>
<feature type="domain" description="Myb/SANT-like" evidence="1">
    <location>
        <begin position="24"/>
        <end position="68"/>
    </location>
</feature>
<accession>A0A2G9HXW5</accession>
<reference evidence="3" key="1">
    <citation type="journal article" date="2018" name="Gigascience">
        <title>Genome assembly of the Pink Ipe (Handroanthus impetiginosus, Bignoniaceae), a highly valued, ecologically keystone Neotropical timber forest tree.</title>
        <authorList>
            <person name="Silva-Junior O.B."/>
            <person name="Grattapaglia D."/>
            <person name="Novaes E."/>
            <person name="Collevatti R.G."/>
        </authorList>
    </citation>
    <scope>NUCLEOTIDE SEQUENCE [LARGE SCALE GENOMIC DNA]</scope>
    <source>
        <strain evidence="3">cv. UFG-1</strain>
    </source>
</reference>
<evidence type="ECO:0000313" key="3">
    <source>
        <dbReference type="Proteomes" id="UP000231279"/>
    </source>
</evidence>
<name>A0A2G9HXW5_9LAMI</name>
<dbReference type="STRING" id="429701.A0A2G9HXW5"/>
<proteinExistence type="predicted"/>